<accession>A0A371REE0</accession>
<keyword evidence="5" id="KW-1185">Reference proteome</keyword>
<dbReference type="SUPFAM" id="SSF51735">
    <property type="entry name" value="NAD(P)-binding Rossmann-fold domains"/>
    <property type="match status" value="1"/>
</dbReference>
<name>A0A371REE0_9PROT</name>
<dbReference type="Pfam" id="PF02826">
    <property type="entry name" value="2-Hacid_dh_C"/>
    <property type="match status" value="1"/>
</dbReference>
<dbReference type="GO" id="GO:0051287">
    <property type="term" value="F:NAD binding"/>
    <property type="evidence" value="ECO:0007669"/>
    <property type="project" value="InterPro"/>
</dbReference>
<evidence type="ECO:0000259" key="3">
    <source>
        <dbReference type="Pfam" id="PF02826"/>
    </source>
</evidence>
<dbReference type="AlphaFoldDB" id="A0A371REE0"/>
<reference evidence="4 5" key="1">
    <citation type="submission" date="2018-08" db="EMBL/GenBank/DDBJ databases">
        <title>Parvularcula sp. SM1705, isolated from surface water of the South Sea China.</title>
        <authorList>
            <person name="Sun L."/>
        </authorList>
    </citation>
    <scope>NUCLEOTIDE SEQUENCE [LARGE SCALE GENOMIC DNA]</scope>
    <source>
        <strain evidence="4 5">SM1705</strain>
    </source>
</reference>
<dbReference type="GO" id="GO:0016491">
    <property type="term" value="F:oxidoreductase activity"/>
    <property type="evidence" value="ECO:0007669"/>
    <property type="project" value="UniProtKB-KW"/>
</dbReference>
<proteinExistence type="predicted"/>
<dbReference type="FunCoup" id="A0A371REE0">
    <property type="interactions" value="116"/>
</dbReference>
<dbReference type="PANTHER" id="PTHR43333:SF1">
    <property type="entry name" value="D-ISOMER SPECIFIC 2-HYDROXYACID DEHYDROGENASE NAD-BINDING DOMAIN-CONTAINING PROTEIN"/>
    <property type="match status" value="1"/>
</dbReference>
<dbReference type="InterPro" id="IPR006140">
    <property type="entry name" value="D-isomer_DH_NAD-bd"/>
</dbReference>
<evidence type="ECO:0000256" key="1">
    <source>
        <dbReference type="ARBA" id="ARBA00023002"/>
    </source>
</evidence>
<sequence length="312" mass="33184">MTQFPLRSILVPEEGQRAIGALLAGARLDIEIVLGADAEPLASPYAVIAFDPGPVINRFADAAWVHVAGAGTDKIEAAMEFTPPLMTRTLGELGAQIAEYVLGYVLQRSQRMAARAQAQARAEWSKDATQPRYLNGQRAVIFGTGAIAQEIALRLTQFGVIVDGASRSGNAVTPFRQVVRATDWRALEPETVDIVVLALPNRPGTKGLIGHEILSAFRGAQLINIGRGEVLNERALIDALAAGEISEAALDVFATEPLPASSPLWSHPHVKVTPHVSGLTRPEDTVDAFLAALDALERGETPPLLVNPGAGY</sequence>
<dbReference type="OrthoDB" id="9787219at2"/>
<keyword evidence="1" id="KW-0560">Oxidoreductase</keyword>
<feature type="domain" description="D-isomer specific 2-hydroxyacid dehydrogenase NAD-binding" evidence="3">
    <location>
        <begin position="103"/>
        <end position="277"/>
    </location>
</feature>
<dbReference type="Gene3D" id="3.40.50.720">
    <property type="entry name" value="NAD(P)-binding Rossmann-like Domain"/>
    <property type="match status" value="2"/>
</dbReference>
<evidence type="ECO:0000256" key="2">
    <source>
        <dbReference type="ARBA" id="ARBA00023027"/>
    </source>
</evidence>
<dbReference type="Proteomes" id="UP000264589">
    <property type="component" value="Unassembled WGS sequence"/>
</dbReference>
<evidence type="ECO:0000313" key="4">
    <source>
        <dbReference type="EMBL" id="RFB03816.1"/>
    </source>
</evidence>
<organism evidence="4 5">
    <name type="scientific">Parvularcula marina</name>
    <dbReference type="NCBI Taxonomy" id="2292771"/>
    <lineage>
        <taxon>Bacteria</taxon>
        <taxon>Pseudomonadati</taxon>
        <taxon>Pseudomonadota</taxon>
        <taxon>Alphaproteobacteria</taxon>
        <taxon>Parvularculales</taxon>
        <taxon>Parvularculaceae</taxon>
        <taxon>Parvularcula</taxon>
    </lineage>
</organism>
<evidence type="ECO:0000313" key="5">
    <source>
        <dbReference type="Proteomes" id="UP000264589"/>
    </source>
</evidence>
<gene>
    <name evidence="4" type="ORF">DX908_00080</name>
</gene>
<dbReference type="InterPro" id="IPR036291">
    <property type="entry name" value="NAD(P)-bd_dom_sf"/>
</dbReference>
<dbReference type="RefSeq" id="WP_116390444.1">
    <property type="nucleotide sequence ID" value="NZ_QUQO01000001.1"/>
</dbReference>
<dbReference type="EMBL" id="QUQO01000001">
    <property type="protein sequence ID" value="RFB03816.1"/>
    <property type="molecule type" value="Genomic_DNA"/>
</dbReference>
<comment type="caution">
    <text evidence="4">The sequence shown here is derived from an EMBL/GenBank/DDBJ whole genome shotgun (WGS) entry which is preliminary data.</text>
</comment>
<dbReference type="PANTHER" id="PTHR43333">
    <property type="entry name" value="2-HACID_DH_C DOMAIN-CONTAINING PROTEIN"/>
    <property type="match status" value="1"/>
</dbReference>
<protein>
    <submittedName>
        <fullName evidence="4">D-2-hydroxyacid dehydrogenase</fullName>
    </submittedName>
</protein>
<keyword evidence="2" id="KW-0520">NAD</keyword>
<dbReference type="InParanoid" id="A0A371REE0"/>